<dbReference type="PANTHER" id="PTHR36124">
    <property type="match status" value="1"/>
</dbReference>
<evidence type="ECO:0008006" key="3">
    <source>
        <dbReference type="Google" id="ProtNLM"/>
    </source>
</evidence>
<comment type="caution">
    <text evidence="1">The sequence shown here is derived from an EMBL/GenBank/DDBJ whole genome shotgun (WGS) entry which is preliminary data.</text>
</comment>
<dbReference type="OrthoDB" id="545169at2759"/>
<dbReference type="GO" id="GO:0016491">
    <property type="term" value="F:oxidoreductase activity"/>
    <property type="evidence" value="ECO:0007669"/>
    <property type="project" value="InterPro"/>
</dbReference>
<proteinExistence type="predicted"/>
<dbReference type="PANTHER" id="PTHR36124:SF1">
    <property type="entry name" value="ER-BOUND OXYGENASE MPAB_MPAB'_RUBBER OXYGENASE CATALYTIC DOMAIN-CONTAINING PROTEIN"/>
    <property type="match status" value="1"/>
</dbReference>
<gene>
    <name evidence="1" type="ORF">BCR42DRAFT_401413</name>
</gene>
<dbReference type="AlphaFoldDB" id="A0A1X2J2H8"/>
<organism evidence="1 2">
    <name type="scientific">Absidia repens</name>
    <dbReference type="NCBI Taxonomy" id="90262"/>
    <lineage>
        <taxon>Eukaryota</taxon>
        <taxon>Fungi</taxon>
        <taxon>Fungi incertae sedis</taxon>
        <taxon>Mucoromycota</taxon>
        <taxon>Mucoromycotina</taxon>
        <taxon>Mucoromycetes</taxon>
        <taxon>Mucorales</taxon>
        <taxon>Cunninghamellaceae</taxon>
        <taxon>Absidia</taxon>
    </lineage>
</organism>
<keyword evidence="2" id="KW-1185">Reference proteome</keyword>
<evidence type="ECO:0000313" key="1">
    <source>
        <dbReference type="EMBL" id="ORZ26010.1"/>
    </source>
</evidence>
<dbReference type="Proteomes" id="UP000193560">
    <property type="component" value="Unassembled WGS sequence"/>
</dbReference>
<accession>A0A1X2J2H8</accession>
<reference evidence="1 2" key="1">
    <citation type="submission" date="2016-07" db="EMBL/GenBank/DDBJ databases">
        <title>Pervasive Adenine N6-methylation of Active Genes in Fungi.</title>
        <authorList>
            <consortium name="DOE Joint Genome Institute"/>
            <person name="Mondo S.J."/>
            <person name="Dannebaum R.O."/>
            <person name="Kuo R.C."/>
            <person name="Labutti K."/>
            <person name="Haridas S."/>
            <person name="Kuo A."/>
            <person name="Salamov A."/>
            <person name="Ahrendt S.R."/>
            <person name="Lipzen A."/>
            <person name="Sullivan W."/>
            <person name="Andreopoulos W.B."/>
            <person name="Clum A."/>
            <person name="Lindquist E."/>
            <person name="Daum C."/>
            <person name="Ramamoorthy G.K."/>
            <person name="Gryganskyi A."/>
            <person name="Culley D."/>
            <person name="Magnuson J.K."/>
            <person name="James T.Y."/>
            <person name="O'Malley M.A."/>
            <person name="Stajich J.E."/>
            <person name="Spatafora J.W."/>
            <person name="Visel A."/>
            <person name="Grigoriev I.V."/>
        </authorList>
    </citation>
    <scope>NUCLEOTIDE SEQUENCE [LARGE SCALE GENOMIC DNA]</scope>
    <source>
        <strain evidence="1 2">NRRL 1336</strain>
    </source>
</reference>
<protein>
    <recommendedName>
        <fullName evidence="3">ER-bound oxygenase mpaB/mpaB'/Rubber oxygenase catalytic domain-containing protein</fullName>
    </recommendedName>
</protein>
<sequence>MDYLSQLSTTTWLVMGLAIYCGIVRHYRYQSLNEMIKKYPDPNTILESKEAASEIYSNIFRREFPNVARTSLEFSLFKTFVIPSVSKLLVSTGQFGKHATKRAEDTELILSEMIDAYPRIQNHLMEGHTATEKEIGEQYRRQKISVERLNEIHGKYNIRNGDYVYTLSLFLADPIQWINDYEWRHLDIREINAIFKVWYDIGVDMKMKDIPNTVEGLLRFKEEFEEKEIQYSPSNWKVALPTIHHLLTRLPEFVWPVVFKVLPCLLDVRAIDAFGIDHPSWFTRLMFKCVVRSRALFIRYFCLPRSRYLLRTPFHANEEGKFVPHYFLYKPTFYEKGYCIYELGPEKMMPQSCPVVHRKSYGATKE</sequence>
<evidence type="ECO:0000313" key="2">
    <source>
        <dbReference type="Proteomes" id="UP000193560"/>
    </source>
</evidence>
<dbReference type="InterPro" id="IPR046366">
    <property type="entry name" value="MPAB"/>
</dbReference>
<dbReference type="EMBL" id="MCGE01000001">
    <property type="protein sequence ID" value="ORZ26010.1"/>
    <property type="molecule type" value="Genomic_DNA"/>
</dbReference>
<name>A0A1X2J2H8_9FUNG</name>
<dbReference type="STRING" id="90262.A0A1X2J2H8"/>